<dbReference type="AlphaFoldDB" id="A0AAJ1SYC3"/>
<accession>A0AAJ1SYC3</accession>
<dbReference type="RefSeq" id="WP_307256006.1">
    <property type="nucleotide sequence ID" value="NZ_JAUSUC010000003.1"/>
</dbReference>
<keyword evidence="3" id="KW-1185">Reference proteome</keyword>
<comment type="caution">
    <text evidence="2">The sequence shown here is derived from an EMBL/GenBank/DDBJ whole genome shotgun (WGS) entry which is preliminary data.</text>
</comment>
<reference evidence="2" key="1">
    <citation type="submission" date="2023-07" db="EMBL/GenBank/DDBJ databases">
        <title>Genomic Encyclopedia of Type Strains, Phase IV (KMG-IV): sequencing the most valuable type-strain genomes for metagenomic binning, comparative biology and taxonomic classification.</title>
        <authorList>
            <person name="Goeker M."/>
        </authorList>
    </citation>
    <scope>NUCLEOTIDE SEQUENCE</scope>
    <source>
        <strain evidence="2">DSM 23947</strain>
    </source>
</reference>
<proteinExistence type="predicted"/>
<organism evidence="2 3">
    <name type="scientific">Oikeobacillus pervagus</name>
    <dbReference type="NCBI Taxonomy" id="1325931"/>
    <lineage>
        <taxon>Bacteria</taxon>
        <taxon>Bacillati</taxon>
        <taxon>Bacillota</taxon>
        <taxon>Bacilli</taxon>
        <taxon>Bacillales</taxon>
        <taxon>Bacillaceae</taxon>
        <taxon>Oikeobacillus</taxon>
    </lineage>
</organism>
<dbReference type="PANTHER" id="PTHR43415">
    <property type="entry name" value="SPERMIDINE N(1)-ACETYLTRANSFERASE"/>
    <property type="match status" value="1"/>
</dbReference>
<evidence type="ECO:0000313" key="2">
    <source>
        <dbReference type="EMBL" id="MDQ0214002.1"/>
    </source>
</evidence>
<dbReference type="Gene3D" id="3.40.630.30">
    <property type="match status" value="1"/>
</dbReference>
<dbReference type="EMBL" id="JAUSUC010000003">
    <property type="protein sequence ID" value="MDQ0214002.1"/>
    <property type="molecule type" value="Genomic_DNA"/>
</dbReference>
<dbReference type="PANTHER" id="PTHR43415:SF5">
    <property type="entry name" value="ACETYLTRANSFERASE"/>
    <property type="match status" value="1"/>
</dbReference>
<dbReference type="Proteomes" id="UP001237207">
    <property type="component" value="Unassembled WGS sequence"/>
</dbReference>
<sequence>MIKLQPFTRDDYNELIANIDSKKMLLQWGGRAFKHPLNTQQLDNYLSSNTRIIFKAVNDLNYSIGHIALQDIDFQNRTARIGKVLVFNNTERGKGYGLRMIQCVLELAFKKYDLNRVSLGVFDFNEPAIRCYEKAGFVKEGLLREVCRYENEFWNLYEMGILKREWIILKEKCSEQK</sequence>
<evidence type="ECO:0000313" key="3">
    <source>
        <dbReference type="Proteomes" id="UP001237207"/>
    </source>
</evidence>
<dbReference type="Pfam" id="PF13302">
    <property type="entry name" value="Acetyltransf_3"/>
    <property type="match status" value="1"/>
</dbReference>
<dbReference type="SUPFAM" id="SSF55729">
    <property type="entry name" value="Acyl-CoA N-acyltransferases (Nat)"/>
    <property type="match status" value="1"/>
</dbReference>
<dbReference type="GO" id="GO:0016747">
    <property type="term" value="F:acyltransferase activity, transferring groups other than amino-acyl groups"/>
    <property type="evidence" value="ECO:0007669"/>
    <property type="project" value="InterPro"/>
</dbReference>
<dbReference type="InterPro" id="IPR000182">
    <property type="entry name" value="GNAT_dom"/>
</dbReference>
<dbReference type="InterPro" id="IPR016181">
    <property type="entry name" value="Acyl_CoA_acyltransferase"/>
</dbReference>
<dbReference type="PROSITE" id="PS51186">
    <property type="entry name" value="GNAT"/>
    <property type="match status" value="1"/>
</dbReference>
<dbReference type="CDD" id="cd04301">
    <property type="entry name" value="NAT_SF"/>
    <property type="match status" value="1"/>
</dbReference>
<name>A0AAJ1SYC3_9BACI</name>
<feature type="domain" description="N-acetyltransferase" evidence="1">
    <location>
        <begin position="2"/>
        <end position="160"/>
    </location>
</feature>
<evidence type="ECO:0000259" key="1">
    <source>
        <dbReference type="PROSITE" id="PS51186"/>
    </source>
</evidence>
<gene>
    <name evidence="2" type="ORF">J2S13_000397</name>
</gene>
<protein>
    <submittedName>
        <fullName evidence="2">RimJ/RimL family protein N-acetyltransferase</fullName>
    </submittedName>
</protein>